<gene>
    <name evidence="1" type="ORF">BDV36DRAFT_258234</name>
</gene>
<proteinExistence type="predicted"/>
<dbReference type="EMBL" id="ML735743">
    <property type="protein sequence ID" value="KAE8417058.1"/>
    <property type="molecule type" value="Genomic_DNA"/>
</dbReference>
<dbReference type="Proteomes" id="UP000325395">
    <property type="component" value="Unassembled WGS sequence"/>
</dbReference>
<organism evidence="1 2">
    <name type="scientific">Aspergillus pseudocaelatus</name>
    <dbReference type="NCBI Taxonomy" id="1825620"/>
    <lineage>
        <taxon>Eukaryota</taxon>
        <taxon>Fungi</taxon>
        <taxon>Dikarya</taxon>
        <taxon>Ascomycota</taxon>
        <taxon>Pezizomycotina</taxon>
        <taxon>Eurotiomycetes</taxon>
        <taxon>Eurotiomycetidae</taxon>
        <taxon>Eurotiales</taxon>
        <taxon>Aspergillaceae</taxon>
        <taxon>Aspergillus</taxon>
        <taxon>Aspergillus subgen. Circumdati</taxon>
    </lineage>
</organism>
<sequence>MLVSVWWFYFCWAFSFPIQVSCPCNLHSSNCSPGTRKLLSATKIFNIDTQIVNSPSLILQPSLDKVQE</sequence>
<keyword evidence="2" id="KW-1185">Reference proteome</keyword>
<evidence type="ECO:0000313" key="2">
    <source>
        <dbReference type="Proteomes" id="UP000325395"/>
    </source>
</evidence>
<reference evidence="1 2" key="1">
    <citation type="submission" date="2019-04" db="EMBL/GenBank/DDBJ databases">
        <authorList>
            <consortium name="DOE Joint Genome Institute"/>
            <person name="Mondo S."/>
            <person name="Kjaerbolling I."/>
            <person name="Vesth T."/>
            <person name="Frisvad J.C."/>
            <person name="Nybo J.L."/>
            <person name="Theobald S."/>
            <person name="Kildgaard S."/>
            <person name="Isbrandt T."/>
            <person name="Kuo A."/>
            <person name="Sato A."/>
            <person name="Lyhne E.K."/>
            <person name="Kogle M.E."/>
            <person name="Wiebenga A."/>
            <person name="Kun R.S."/>
            <person name="Lubbers R.J."/>
            <person name="Makela M.R."/>
            <person name="Barry K."/>
            <person name="Chovatia M."/>
            <person name="Clum A."/>
            <person name="Daum C."/>
            <person name="Haridas S."/>
            <person name="He G."/>
            <person name="LaButti K."/>
            <person name="Lipzen A."/>
            <person name="Riley R."/>
            <person name="Salamov A."/>
            <person name="Simmons B.A."/>
            <person name="Magnuson J.K."/>
            <person name="Henrissat B."/>
            <person name="Mortensen U.H."/>
            <person name="Larsen T.O."/>
            <person name="Devries R.P."/>
            <person name="Grigoriev I.V."/>
            <person name="Machida M."/>
            <person name="Baker S.E."/>
            <person name="Andersen M.R."/>
            <person name="Cantor M.N."/>
            <person name="Hua S.X."/>
        </authorList>
    </citation>
    <scope>NUCLEOTIDE SEQUENCE [LARGE SCALE GENOMIC DNA]</scope>
    <source>
        <strain evidence="1 2">CBS 117616</strain>
    </source>
</reference>
<evidence type="ECO:0000313" key="1">
    <source>
        <dbReference type="EMBL" id="KAE8417058.1"/>
    </source>
</evidence>
<accession>A0ABQ6WJ06</accession>
<protein>
    <recommendedName>
        <fullName evidence="3">Secreted protein</fullName>
    </recommendedName>
</protein>
<name>A0ABQ6WJ06_9EURO</name>
<evidence type="ECO:0008006" key="3">
    <source>
        <dbReference type="Google" id="ProtNLM"/>
    </source>
</evidence>